<name>A0A840ZLV3_9HYPH</name>
<evidence type="ECO:0000256" key="3">
    <source>
        <dbReference type="ARBA" id="ARBA00022490"/>
    </source>
</evidence>
<evidence type="ECO:0000256" key="6">
    <source>
        <dbReference type="ARBA" id="ARBA00022803"/>
    </source>
</evidence>
<comment type="caution">
    <text evidence="11">The sequence shown here is derived from an EMBL/GenBank/DDBJ whole genome shotgun (WGS) entry which is preliminary data.</text>
</comment>
<dbReference type="Proteomes" id="UP000583454">
    <property type="component" value="Unassembled WGS sequence"/>
</dbReference>
<dbReference type="RefSeq" id="WP_183569858.1">
    <property type="nucleotide sequence ID" value="NZ_JACHOP010000010.1"/>
</dbReference>
<evidence type="ECO:0000256" key="8">
    <source>
        <dbReference type="ARBA" id="ARBA00023175"/>
    </source>
</evidence>
<evidence type="ECO:0000256" key="2">
    <source>
        <dbReference type="ARBA" id="ARBA00009622"/>
    </source>
</evidence>
<comment type="subcellular location">
    <subcellularLocation>
        <location evidence="1">Cytoplasm</location>
        <location evidence="1">Cytoskeleton</location>
    </subcellularLocation>
</comment>
<evidence type="ECO:0000313" key="11">
    <source>
        <dbReference type="EMBL" id="MBB5757897.1"/>
    </source>
</evidence>
<keyword evidence="8" id="KW-0505">Motor protein</keyword>
<feature type="repeat" description="TPR" evidence="10">
    <location>
        <begin position="767"/>
        <end position="800"/>
    </location>
</feature>
<gene>
    <name evidence="11" type="ORF">HNR00_002614</name>
</gene>
<dbReference type="PANTHER" id="PTHR45783:SF3">
    <property type="entry name" value="KINESIN LIGHT CHAIN"/>
    <property type="match status" value="1"/>
</dbReference>
<proteinExistence type="inferred from homology"/>
<evidence type="ECO:0000313" key="12">
    <source>
        <dbReference type="Proteomes" id="UP000583454"/>
    </source>
</evidence>
<evidence type="ECO:0000256" key="10">
    <source>
        <dbReference type="PROSITE-ProRule" id="PRU00339"/>
    </source>
</evidence>
<keyword evidence="6 10" id="KW-0802">TPR repeat</keyword>
<dbReference type="InterPro" id="IPR019734">
    <property type="entry name" value="TPR_rpt"/>
</dbReference>
<dbReference type="SUPFAM" id="SSF48452">
    <property type="entry name" value="TPR-like"/>
    <property type="match status" value="1"/>
</dbReference>
<accession>A0A840ZLV3</accession>
<evidence type="ECO:0000256" key="9">
    <source>
        <dbReference type="ARBA" id="ARBA00023212"/>
    </source>
</evidence>
<dbReference type="InterPro" id="IPR002151">
    <property type="entry name" value="Kinesin_light"/>
</dbReference>
<dbReference type="GO" id="GO:0005874">
    <property type="term" value="C:microtubule"/>
    <property type="evidence" value="ECO:0007669"/>
    <property type="project" value="UniProtKB-KW"/>
</dbReference>
<protein>
    <submittedName>
        <fullName evidence="11">Tetratricopeptide (TPR) repeat protein</fullName>
    </submittedName>
</protein>
<sequence length="880" mass="96776">MPPPRLSDLPHANRIFVDREEPQRVFETAAFAIPADRAALRVFYGIGGQGKTALCRELIRKTGPGGDPSYGFLRCALLDLHGRPKTDPDLLLVWIRNGFAEAGIDLPAFDLALALAWEASRGEAPFPTLTKPWLARATGTARNAVDEGGNWLGSDTAKEMIGEAVGEIPGVGFLARRLGNWAIDRGKRAYLDRTRDSLKRLYDDTGALRPPHELSALLPWMLAQDLNHYVARHPDERLVLFIDEYERVFEQGGAGARWVENPFDRHMRALLGETNGLLAVFFSRERLPWEANSDWRDDLAGHQHLLGGLADADADAFLAAIPIEDAAIRAAIIDGARERAGAEAPVYPLMLDLQVEHWRNLSAKGQAAPERFTVEAETSDDRCIKMIKQVLRDYGDPLQTTIERLSVAQRFDRAAFACVVKTFGTAVPQDSFERIADLSFVTRAPDGFLSLHDVVAVAIRSQLDEDKRRTSIDALLDHYTARARVESHFDLTDAHVLALFEAASLRWAQGAEGYVTWLFEIVEPLQISARYAEATALWRNALTLIETALYSNHPDTIKSLNNLAFLLNVQGDYAGARPFYERALAMREEALEPNHLDTALSLNNLAGLLRDQGDYAGAKPLCERALAIHEMVLGPNHPDTAISLNNLADLLNNQGDYARAKPLYERALAIQEMAFGPDHPGTAISLNNLAGLLSNQGDYAGAKPLCERALIITEEAFGPNHPQVARILNNFAGLLIAQGDCAGAKPLYERALLITEESLGPSHPNTVTSLNNLAKLLSAQREYEKAKPLYERALAIAEKTLGHDHPNTATSLNNLAGLLDNAGAEPLYKRALAICEKALGLNHPTTRIVRENLESVLSGRPIISFATGSYTFKPLPQPPR</sequence>
<dbReference type="Pfam" id="PF13424">
    <property type="entry name" value="TPR_12"/>
    <property type="match status" value="3"/>
</dbReference>
<evidence type="ECO:0000256" key="5">
    <source>
        <dbReference type="ARBA" id="ARBA00022737"/>
    </source>
</evidence>
<keyword evidence="5" id="KW-0677">Repeat</keyword>
<organism evidence="11 12">
    <name type="scientific">Methylorubrum rhodinum</name>
    <dbReference type="NCBI Taxonomy" id="29428"/>
    <lineage>
        <taxon>Bacteria</taxon>
        <taxon>Pseudomonadati</taxon>
        <taxon>Pseudomonadota</taxon>
        <taxon>Alphaproteobacteria</taxon>
        <taxon>Hyphomicrobiales</taxon>
        <taxon>Methylobacteriaceae</taxon>
        <taxon>Methylorubrum</taxon>
    </lineage>
</organism>
<keyword evidence="3" id="KW-0963">Cytoplasm</keyword>
<dbReference type="PANTHER" id="PTHR45783">
    <property type="entry name" value="KINESIN LIGHT CHAIN"/>
    <property type="match status" value="1"/>
</dbReference>
<dbReference type="SMART" id="SM00028">
    <property type="entry name" value="TPR"/>
    <property type="match status" value="6"/>
</dbReference>
<reference evidence="11 12" key="1">
    <citation type="submission" date="2020-08" db="EMBL/GenBank/DDBJ databases">
        <title>Genomic Encyclopedia of Type Strains, Phase IV (KMG-IV): sequencing the most valuable type-strain genomes for metagenomic binning, comparative biology and taxonomic classification.</title>
        <authorList>
            <person name="Goeker M."/>
        </authorList>
    </citation>
    <scope>NUCLEOTIDE SEQUENCE [LARGE SCALE GENOMIC DNA]</scope>
    <source>
        <strain evidence="11 12">DSM 2163</strain>
    </source>
</reference>
<keyword evidence="4" id="KW-0493">Microtubule</keyword>
<keyword evidence="9" id="KW-0206">Cytoskeleton</keyword>
<dbReference type="PRINTS" id="PR00381">
    <property type="entry name" value="KINESINLIGHT"/>
</dbReference>
<comment type="similarity">
    <text evidence="2">Belongs to the kinesin light chain family.</text>
</comment>
<dbReference type="GO" id="GO:0005737">
    <property type="term" value="C:cytoplasm"/>
    <property type="evidence" value="ECO:0007669"/>
    <property type="project" value="TreeGrafter"/>
</dbReference>
<evidence type="ECO:0000256" key="4">
    <source>
        <dbReference type="ARBA" id="ARBA00022701"/>
    </source>
</evidence>
<dbReference type="AlphaFoldDB" id="A0A840ZLV3"/>
<dbReference type="GO" id="GO:0005871">
    <property type="term" value="C:kinesin complex"/>
    <property type="evidence" value="ECO:0007669"/>
    <property type="project" value="InterPro"/>
</dbReference>
<evidence type="ECO:0000256" key="1">
    <source>
        <dbReference type="ARBA" id="ARBA00004245"/>
    </source>
</evidence>
<dbReference type="GO" id="GO:0007018">
    <property type="term" value="P:microtubule-based movement"/>
    <property type="evidence" value="ECO:0007669"/>
    <property type="project" value="TreeGrafter"/>
</dbReference>
<dbReference type="EMBL" id="JACHOP010000010">
    <property type="protein sequence ID" value="MBB5757897.1"/>
    <property type="molecule type" value="Genomic_DNA"/>
</dbReference>
<dbReference type="PROSITE" id="PS50005">
    <property type="entry name" value="TPR"/>
    <property type="match status" value="1"/>
</dbReference>
<dbReference type="Pfam" id="PF13374">
    <property type="entry name" value="TPR_10"/>
    <property type="match status" value="2"/>
</dbReference>
<dbReference type="Gene3D" id="1.25.40.10">
    <property type="entry name" value="Tetratricopeptide repeat domain"/>
    <property type="match status" value="2"/>
</dbReference>
<evidence type="ECO:0000256" key="7">
    <source>
        <dbReference type="ARBA" id="ARBA00023054"/>
    </source>
</evidence>
<dbReference type="GO" id="GO:0019894">
    <property type="term" value="F:kinesin binding"/>
    <property type="evidence" value="ECO:0007669"/>
    <property type="project" value="TreeGrafter"/>
</dbReference>
<dbReference type="InterPro" id="IPR011990">
    <property type="entry name" value="TPR-like_helical_dom_sf"/>
</dbReference>
<keyword evidence="12" id="KW-1185">Reference proteome</keyword>
<keyword evidence="7" id="KW-0175">Coiled coil</keyword>